<dbReference type="InterPro" id="IPR002909">
    <property type="entry name" value="IPT_dom"/>
</dbReference>
<dbReference type="InterPro" id="IPR011539">
    <property type="entry name" value="RHD_DNA_bind_dom"/>
</dbReference>
<dbReference type="GO" id="GO:0000981">
    <property type="term" value="F:DNA-binding transcription factor activity, RNA polymerase II-specific"/>
    <property type="evidence" value="ECO:0007669"/>
    <property type="project" value="TreeGrafter"/>
</dbReference>
<dbReference type="GO" id="GO:0045087">
    <property type="term" value="P:innate immune response"/>
    <property type="evidence" value="ECO:0007669"/>
    <property type="project" value="TreeGrafter"/>
</dbReference>
<dbReference type="SMART" id="SM00429">
    <property type="entry name" value="IPT"/>
    <property type="match status" value="1"/>
</dbReference>
<dbReference type="PANTHER" id="PTHR24169">
    <property type="entry name" value="NUCLEAR FACTOR NF-KAPPA-B PROTEIN"/>
    <property type="match status" value="1"/>
</dbReference>
<dbReference type="PRINTS" id="PR00057">
    <property type="entry name" value="NFKBTNSCPFCT"/>
</dbReference>
<dbReference type="SUPFAM" id="SSF49417">
    <property type="entry name" value="p53-like transcription factors"/>
    <property type="match status" value="1"/>
</dbReference>
<evidence type="ECO:0000259" key="2">
    <source>
        <dbReference type="PROSITE" id="PS50254"/>
    </source>
</evidence>
<dbReference type="InterPro" id="IPR013783">
    <property type="entry name" value="Ig-like_fold"/>
</dbReference>
<dbReference type="FunFam" id="2.60.40.10:FF:000046">
    <property type="entry name" value="Nuclear factor NF-kappa-B p105 subunit"/>
    <property type="match status" value="1"/>
</dbReference>
<dbReference type="PROSITE" id="PS50254">
    <property type="entry name" value="REL_2"/>
    <property type="match status" value="1"/>
</dbReference>
<dbReference type="AlphaFoldDB" id="Q32S39"/>
<dbReference type="PANTHER" id="PTHR24169:SF25">
    <property type="entry name" value="DORSAL-RELATED IMMUNITY FACTOR DIF-RELATED"/>
    <property type="match status" value="1"/>
</dbReference>
<organism evidence="3">
    <name type="scientific">Euprymna scolopes</name>
    <name type="common">Hawaiian bobtail squid</name>
    <dbReference type="NCBI Taxonomy" id="6613"/>
    <lineage>
        <taxon>Eukaryota</taxon>
        <taxon>Metazoa</taxon>
        <taxon>Spiralia</taxon>
        <taxon>Lophotrochozoa</taxon>
        <taxon>Mollusca</taxon>
        <taxon>Cephalopoda</taxon>
        <taxon>Coleoidea</taxon>
        <taxon>Decapodiformes</taxon>
        <taxon>Sepiida</taxon>
        <taxon>Sepiolidae</taxon>
        <taxon>Sepiolinae</taxon>
        <taxon>Euprymna</taxon>
    </lineage>
</organism>
<dbReference type="InterPro" id="IPR000451">
    <property type="entry name" value="NFkB/Dor"/>
</dbReference>
<dbReference type="GO" id="GO:0005634">
    <property type="term" value="C:nucleus"/>
    <property type="evidence" value="ECO:0007669"/>
    <property type="project" value="TreeGrafter"/>
</dbReference>
<dbReference type="GO" id="GO:0033554">
    <property type="term" value="P:cellular response to stress"/>
    <property type="evidence" value="ECO:0007669"/>
    <property type="project" value="TreeGrafter"/>
</dbReference>
<dbReference type="InterPro" id="IPR032397">
    <property type="entry name" value="RHD_dimer"/>
</dbReference>
<dbReference type="Gene3D" id="2.60.40.340">
    <property type="entry name" value="Rel homology domain (RHD), DNA-binding domain"/>
    <property type="match status" value="1"/>
</dbReference>
<dbReference type="InterPro" id="IPR008967">
    <property type="entry name" value="p53-like_TF_DNA-bd_sf"/>
</dbReference>
<accession>Q32S39</accession>
<dbReference type="GO" id="GO:0038061">
    <property type="term" value="P:non-canonical NF-kappaB signal transduction"/>
    <property type="evidence" value="ECO:0007669"/>
    <property type="project" value="TreeGrafter"/>
</dbReference>
<dbReference type="InterPro" id="IPR037059">
    <property type="entry name" value="RHD_DNA_bind_dom_sf"/>
</dbReference>
<dbReference type="GO" id="GO:0005737">
    <property type="term" value="C:cytoplasm"/>
    <property type="evidence" value="ECO:0007669"/>
    <property type="project" value="InterPro"/>
</dbReference>
<sequence>MDNFNNLYDVPTDELINFQVDDMNLFSMPSHAPFLPMIPDVPKPNVVITEQPKSRGFRFRYQCEGRSAGSILGESSTAENKTYPTIQVCNYQGPAIVIVSCVTKDDIPKPHPHSLVGKDCKKGVCTLQVSSTDSITFPNLGIQCVKKREVVDALNARKSINVDPYRTGFAHAKDMNIDFSTVRLCFQVFIADMDGNLKKPLQPVSSQNIIDKKAQTDLSIFRMDKCSGKSTGHDEVFLLCEKVSKDDIKVRFFENDKEGNCIWEDFGSFGHSDVHRQYAIVFQTPAYKDPFITKSVSVSLQLFRPTDQACSEPKEFLYQPQDPDPDRIAIKRKRKASTPKYDGTPSEPTVPDSSEIKKLLRSKTIRKAEAAGCPSINDTSVKSEIQAATSICNYSVESGFPGRAENPHVPMPPPDNSFACDDLAFFNTDPDNLSTIFPQTSELGEMTAESLQQCLANFPSFLLPEN</sequence>
<feature type="region of interest" description="Disordered" evidence="1">
    <location>
        <begin position="332"/>
        <end position="354"/>
    </location>
</feature>
<evidence type="ECO:0000256" key="1">
    <source>
        <dbReference type="SAM" id="MobiDB-lite"/>
    </source>
</evidence>
<dbReference type="GO" id="GO:0000978">
    <property type="term" value="F:RNA polymerase II cis-regulatory region sequence-specific DNA binding"/>
    <property type="evidence" value="ECO:0007669"/>
    <property type="project" value="TreeGrafter"/>
</dbReference>
<evidence type="ECO:0000313" key="3">
    <source>
        <dbReference type="EMBL" id="AAY27981.1"/>
    </source>
</evidence>
<dbReference type="EMBL" id="AY956819">
    <property type="protein sequence ID" value="AAY27981.1"/>
    <property type="molecule type" value="mRNA"/>
</dbReference>
<dbReference type="InterPro" id="IPR030492">
    <property type="entry name" value="RHD_CS"/>
</dbReference>
<dbReference type="Gene3D" id="2.60.40.10">
    <property type="entry name" value="Immunoglobulins"/>
    <property type="match status" value="1"/>
</dbReference>
<dbReference type="GO" id="GO:0045944">
    <property type="term" value="P:positive regulation of transcription by RNA polymerase II"/>
    <property type="evidence" value="ECO:0007669"/>
    <property type="project" value="TreeGrafter"/>
</dbReference>
<protein>
    <submittedName>
        <fullName evidence="3">REL/NF-kappaB</fullName>
    </submittedName>
</protein>
<proteinExistence type="evidence at transcript level"/>
<feature type="domain" description="RHD" evidence="2">
    <location>
        <begin position="41"/>
        <end position="216"/>
    </location>
</feature>
<dbReference type="CDD" id="cd01177">
    <property type="entry name" value="IPT_NFkappaB"/>
    <property type="match status" value="1"/>
</dbReference>
<dbReference type="InterPro" id="IPR014756">
    <property type="entry name" value="Ig_E-set"/>
</dbReference>
<dbReference type="InterPro" id="IPR033926">
    <property type="entry name" value="IPT_NFkappaB"/>
</dbReference>
<dbReference type="PROSITE" id="PS01204">
    <property type="entry name" value="REL_1"/>
    <property type="match status" value="1"/>
</dbReference>
<reference evidence="3" key="1">
    <citation type="journal article" date="2005" name="Appl. Environ. Microbiol.">
        <title>Identifying components of the NF-kappaB pathway in the beneficial Euprymna scolopes-Vibrio fischeri light organ symbiosis.</title>
        <authorList>
            <person name="Goodson M.S."/>
            <person name="Kojadinovic M."/>
            <person name="Troll J.V."/>
            <person name="Scheetz T.E."/>
            <person name="Casavant T.L."/>
            <person name="Soares M.B."/>
            <person name="McFall-Ngai M.J."/>
        </authorList>
    </citation>
    <scope>NUCLEOTIDE SEQUENCE</scope>
</reference>
<name>Q32S39_EUPSC</name>
<dbReference type="Pfam" id="PF00554">
    <property type="entry name" value="RHD_DNA_bind"/>
    <property type="match status" value="1"/>
</dbReference>
<dbReference type="GO" id="GO:0034097">
    <property type="term" value="P:response to cytokine"/>
    <property type="evidence" value="ECO:0007669"/>
    <property type="project" value="TreeGrafter"/>
</dbReference>
<dbReference type="SUPFAM" id="SSF81296">
    <property type="entry name" value="E set domains"/>
    <property type="match status" value="1"/>
</dbReference>
<dbReference type="Pfam" id="PF16179">
    <property type="entry name" value="RHD_dimer"/>
    <property type="match status" value="1"/>
</dbReference>
<dbReference type="GO" id="GO:0007249">
    <property type="term" value="P:canonical NF-kappaB signal transduction"/>
    <property type="evidence" value="ECO:0007669"/>
    <property type="project" value="TreeGrafter"/>
</dbReference>